<dbReference type="EMBL" id="SJPJ01000001">
    <property type="protein sequence ID" value="TWT82811.1"/>
    <property type="molecule type" value="Genomic_DNA"/>
</dbReference>
<proteinExistence type="predicted"/>
<dbReference type="SUPFAM" id="SSF55136">
    <property type="entry name" value="Probable bacterial effector-binding domain"/>
    <property type="match status" value="1"/>
</dbReference>
<evidence type="ECO:0000313" key="3">
    <source>
        <dbReference type="Proteomes" id="UP000315010"/>
    </source>
</evidence>
<dbReference type="Gene3D" id="3.20.80.10">
    <property type="entry name" value="Regulatory factor, effector binding domain"/>
    <property type="match status" value="1"/>
</dbReference>
<dbReference type="AlphaFoldDB" id="A0A5C5Z7K8"/>
<dbReference type="RefSeq" id="WP_146399552.1">
    <property type="nucleotide sequence ID" value="NZ_SJPJ01000001.1"/>
</dbReference>
<evidence type="ECO:0000313" key="2">
    <source>
        <dbReference type="EMBL" id="TWT82811.1"/>
    </source>
</evidence>
<name>A0A5C5Z7K8_9BACT</name>
<comment type="caution">
    <text evidence="2">The sequence shown here is derived from an EMBL/GenBank/DDBJ whole genome shotgun (WGS) entry which is preliminary data.</text>
</comment>
<gene>
    <name evidence="2" type="ORF">CA13_42740</name>
</gene>
<evidence type="ECO:0000259" key="1">
    <source>
        <dbReference type="SMART" id="SM00871"/>
    </source>
</evidence>
<dbReference type="OrthoDB" id="9807923at2"/>
<dbReference type="InterPro" id="IPR011256">
    <property type="entry name" value="Reg_factor_effector_dom_sf"/>
</dbReference>
<dbReference type="Pfam" id="PF10604">
    <property type="entry name" value="Polyketide_cyc2"/>
    <property type="match status" value="1"/>
</dbReference>
<dbReference type="InterPro" id="IPR023393">
    <property type="entry name" value="START-like_dom_sf"/>
</dbReference>
<dbReference type="SMART" id="SM00871">
    <property type="entry name" value="AraC_E_bind"/>
    <property type="match status" value="1"/>
</dbReference>
<keyword evidence="3" id="KW-1185">Reference proteome</keyword>
<feature type="domain" description="AraC effector-binding" evidence="1">
    <location>
        <begin position="157"/>
        <end position="309"/>
    </location>
</feature>
<accession>A0A5C5Z7K8</accession>
<protein>
    <submittedName>
        <fullName evidence="2">Bacterial transcription activator, effector binding domain</fullName>
    </submittedName>
</protein>
<dbReference type="InterPro" id="IPR029442">
    <property type="entry name" value="GyrI-like"/>
</dbReference>
<dbReference type="CDD" id="cd07818">
    <property type="entry name" value="SRPBCC_1"/>
    <property type="match status" value="1"/>
</dbReference>
<dbReference type="InterPro" id="IPR010499">
    <property type="entry name" value="AraC_E-bd"/>
</dbReference>
<reference evidence="2 3" key="1">
    <citation type="submission" date="2019-02" db="EMBL/GenBank/DDBJ databases">
        <title>Deep-cultivation of Planctomycetes and their phenomic and genomic characterization uncovers novel biology.</title>
        <authorList>
            <person name="Wiegand S."/>
            <person name="Jogler M."/>
            <person name="Boedeker C."/>
            <person name="Pinto D."/>
            <person name="Vollmers J."/>
            <person name="Rivas-Marin E."/>
            <person name="Kohn T."/>
            <person name="Peeters S.H."/>
            <person name="Heuer A."/>
            <person name="Rast P."/>
            <person name="Oberbeckmann S."/>
            <person name="Bunk B."/>
            <person name="Jeske O."/>
            <person name="Meyerdierks A."/>
            <person name="Storesund J.E."/>
            <person name="Kallscheuer N."/>
            <person name="Luecker S."/>
            <person name="Lage O.M."/>
            <person name="Pohl T."/>
            <person name="Merkel B.J."/>
            <person name="Hornburger P."/>
            <person name="Mueller R.-W."/>
            <person name="Bruemmer F."/>
            <person name="Labrenz M."/>
            <person name="Spormann A.M."/>
            <person name="Op Den Camp H."/>
            <person name="Overmann J."/>
            <person name="Amann R."/>
            <person name="Jetten M.S.M."/>
            <person name="Mascher T."/>
            <person name="Medema M.H."/>
            <person name="Devos D.P."/>
            <person name="Kaster A.-K."/>
            <person name="Ovreas L."/>
            <person name="Rohde M."/>
            <person name="Galperin M.Y."/>
            <person name="Jogler C."/>
        </authorList>
    </citation>
    <scope>NUCLEOTIDE SEQUENCE [LARGE SCALE GENOMIC DNA]</scope>
    <source>
        <strain evidence="2 3">CA13</strain>
    </source>
</reference>
<dbReference type="Proteomes" id="UP000315010">
    <property type="component" value="Unassembled WGS sequence"/>
</dbReference>
<dbReference type="Gene3D" id="3.30.530.20">
    <property type="match status" value="1"/>
</dbReference>
<sequence>MPAYHVERSIQIDAPVEKVFDTVVDFSTWTTWSPWLCVDKSAEVTVSADPNSVGSQYAWVGEVVGQGEMEHLRLDRPRSIADEIRFVKPFKSKSNVSFRLESIGQGAKITWIMDGNLPWFMFWMRSQMETFIAMDYDRGLRMLKEYIETGTVLSETEVVGVESADPITVVGAHNSCVLEAISPAMEKAFTAVIDSFSEAGISTETEMISVYHDFDMKSGRFEFTSGFAVAPGCHLPSGLVSRDLAGGKVLHLRHIGSYGNLGNAWSGAYQYARYKKIKILKQAGYEVYRNDPKTTPVAELVTDIYLPIK</sequence>
<dbReference type="InterPro" id="IPR019587">
    <property type="entry name" value="Polyketide_cyclase/dehydratase"/>
</dbReference>
<organism evidence="2 3">
    <name type="scientific">Novipirellula herctigrandis</name>
    <dbReference type="NCBI Taxonomy" id="2527986"/>
    <lineage>
        <taxon>Bacteria</taxon>
        <taxon>Pseudomonadati</taxon>
        <taxon>Planctomycetota</taxon>
        <taxon>Planctomycetia</taxon>
        <taxon>Pirellulales</taxon>
        <taxon>Pirellulaceae</taxon>
        <taxon>Novipirellula</taxon>
    </lineage>
</organism>
<dbReference type="Pfam" id="PF06445">
    <property type="entry name" value="GyrI-like"/>
    <property type="match status" value="1"/>
</dbReference>
<dbReference type="SUPFAM" id="SSF55961">
    <property type="entry name" value="Bet v1-like"/>
    <property type="match status" value="1"/>
</dbReference>